<sequence length="881" mass="95268">MLQNFSSVRYLPHRWPLAPLPFMIYLSIVLPHTSMAGDTFDIHSLETSGPRNNIDLSQFAGSGGQAAGNYRVTVLVNNQNLGEEALDFVHGNEGLIPVLKPTQLESYGVRIDAVPALAKLPRDDKLASGLADYIPQATTVLDFSRQQLKITIPQAYMRNLARGEVSPSSWDEGVPALIAGYNFSGSNTWQHDNDSRQDSYFMNLRSGLNVGPWRLRNYSTWNYTRSSQSDDHDNSTVDGNAQVTSTQNSQNGSHWNSVNTFLQRDVHALKAQIDLGDTTTPSDVFDGFQFRGIQLASDDSMLPDSLRNFAPTVRGIANSNAKVTIRQNNTVIYESYVPPGAFVINDLYPNATNGDLDVTVTEADGSTHSFIQAFSSVAIMQREGQVKYAVTGGKYRSSSGGKEPEFAQLSAVYGLSHSLTLYGGVQGAHDYKAALVGSGVGLWDLGAVSVDVTQSQAQLSNETQKRGQSLRIQYSKSLVQTGSTLTLAAYRYSTTGFYTFQEANDLRSVYGNSGSESRKEMENMYNLQHNKRSRMQADISQTLDDGRWGSLYLSGYQQDYWGGDGYQRSLNLGYNDSVQGISYGVTYSYTTTPGAEANQMVAFNISVPLSKWLPQAWAGYSVNSSKNGPVTQQATLYGTALADNNLSYNLSEGYGSQGIGNNGNVSLDYKGMYGEVNGGYGYTPDNKRINYGLQGGIVAHPHGVTFSQSISGDVQSIALVRAPGVAGATVQNNSGVRTDSRGYAVVPYLSAYRRTTVSLDTQSLRDDADVENSTSQVVPTAGAVVVAEFKTHIGARVLMTLHYGESVVPFGATAMLAGDDGNTGIVSEEGQVYMSGVPSSGVVMVKWGQSQNDQCRAPFQLPVGVNNQPASGVSSFDVTCS</sequence>
<dbReference type="Pfam" id="PF13953">
    <property type="entry name" value="PapC_C"/>
    <property type="match status" value="1"/>
</dbReference>
<dbReference type="EMBL" id="AGCI01000092">
    <property type="protein sequence ID" value="EHM39491.1"/>
    <property type="molecule type" value="Genomic_DNA"/>
</dbReference>
<dbReference type="InterPro" id="IPR037224">
    <property type="entry name" value="PapC_N_sf"/>
</dbReference>
<reference evidence="14 15" key="1">
    <citation type="submission" date="2011-08" db="EMBL/GenBank/DDBJ databases">
        <authorList>
            <person name="Weinstock G."/>
            <person name="Sodergren E."/>
            <person name="Clifton S."/>
            <person name="Fulton L."/>
            <person name="Fulton B."/>
            <person name="Courtney L."/>
            <person name="Fronick C."/>
            <person name="Harrison M."/>
            <person name="Strong C."/>
            <person name="Farmer C."/>
            <person name="Delahaunty K."/>
            <person name="Markovic C."/>
            <person name="Hall O."/>
            <person name="Minx P."/>
            <person name="Tomlinson C."/>
            <person name="Mitreva M."/>
            <person name="Hou S."/>
            <person name="Chen J."/>
            <person name="Wollam A."/>
            <person name="Pepin K.H."/>
            <person name="Johnson M."/>
            <person name="Bhonagiri V."/>
            <person name="Zhang X."/>
            <person name="Suruliraj S."/>
            <person name="Warren W."/>
            <person name="Chinwalla A."/>
            <person name="Mardis E.R."/>
            <person name="Wilson R.K."/>
        </authorList>
    </citation>
    <scope>NUCLEOTIDE SEQUENCE [LARGE SCALE GENOMIC DNA]</scope>
    <source>
        <strain evidence="14 15">ATCC 51873</strain>
    </source>
</reference>
<feature type="compositionally biased region" description="Polar residues" evidence="11">
    <location>
        <begin position="236"/>
        <end position="255"/>
    </location>
</feature>
<evidence type="ECO:0000256" key="10">
    <source>
        <dbReference type="RuleBase" id="RU003884"/>
    </source>
</evidence>
<dbReference type="InterPro" id="IPR042186">
    <property type="entry name" value="FimD_plug_dom"/>
</dbReference>
<keyword evidence="7" id="KW-0732">Signal</keyword>
<dbReference type="PANTHER" id="PTHR30451">
    <property type="entry name" value="OUTER MEMBRANE USHER PROTEIN"/>
    <property type="match status" value="1"/>
</dbReference>
<dbReference type="HOGENOM" id="CLU_009120_3_1_6"/>
<evidence type="ECO:0000259" key="13">
    <source>
        <dbReference type="Pfam" id="PF13954"/>
    </source>
</evidence>
<comment type="subcellular location">
    <subcellularLocation>
        <location evidence="1 10">Cell outer membrane</location>
        <topology evidence="1 10">Multi-pass membrane protein</topology>
    </subcellularLocation>
</comment>
<dbReference type="GO" id="GO:0009279">
    <property type="term" value="C:cell outer membrane"/>
    <property type="evidence" value="ECO:0007669"/>
    <property type="project" value="UniProtKB-SubCell"/>
</dbReference>
<evidence type="ECO:0000256" key="5">
    <source>
        <dbReference type="ARBA" id="ARBA00022558"/>
    </source>
</evidence>
<dbReference type="InterPro" id="IPR025885">
    <property type="entry name" value="PapC_N"/>
</dbReference>
<dbReference type="PROSITE" id="PS01151">
    <property type="entry name" value="FIMBRIAL_USHER"/>
    <property type="match status" value="1"/>
</dbReference>
<evidence type="ECO:0000259" key="12">
    <source>
        <dbReference type="Pfam" id="PF13953"/>
    </source>
</evidence>
<dbReference type="PANTHER" id="PTHR30451:SF21">
    <property type="entry name" value="FIMBRIAL USHER DOMAIN-CONTAINING PROTEIN YDET-RELATED"/>
    <property type="match status" value="1"/>
</dbReference>
<dbReference type="PATRIC" id="fig|1002364.3.peg.3452"/>
<evidence type="ECO:0000256" key="6">
    <source>
        <dbReference type="ARBA" id="ARBA00022692"/>
    </source>
</evidence>
<comment type="similarity">
    <text evidence="2 10">Belongs to the fimbrial export usher family.</text>
</comment>
<evidence type="ECO:0000256" key="2">
    <source>
        <dbReference type="ARBA" id="ARBA00008064"/>
    </source>
</evidence>
<protein>
    <submittedName>
        <fullName evidence="14">Fimbrial usher protein</fullName>
    </submittedName>
</protein>
<feature type="domain" description="PapC-like C-terminal" evidence="12">
    <location>
        <begin position="798"/>
        <end position="862"/>
    </location>
</feature>
<keyword evidence="8 10" id="KW-0472">Membrane</keyword>
<evidence type="ECO:0000313" key="15">
    <source>
        <dbReference type="Proteomes" id="UP000005959"/>
    </source>
</evidence>
<dbReference type="SUPFAM" id="SSF141729">
    <property type="entry name" value="FimD N-terminal domain-like"/>
    <property type="match status" value="1"/>
</dbReference>
<feature type="region of interest" description="Disordered" evidence="11">
    <location>
        <begin position="225"/>
        <end position="255"/>
    </location>
</feature>
<dbReference type="Gene3D" id="3.10.20.410">
    <property type="match status" value="1"/>
</dbReference>
<dbReference type="InterPro" id="IPR025949">
    <property type="entry name" value="PapC-like_C"/>
</dbReference>
<keyword evidence="6 10" id="KW-0812">Transmembrane</keyword>
<dbReference type="GO" id="GO:0015473">
    <property type="term" value="F:fimbrial usher porin activity"/>
    <property type="evidence" value="ECO:0007669"/>
    <property type="project" value="InterPro"/>
</dbReference>
<keyword evidence="5 10" id="KW-1029">Fimbrium biogenesis</keyword>
<evidence type="ECO:0000256" key="9">
    <source>
        <dbReference type="ARBA" id="ARBA00023237"/>
    </source>
</evidence>
<dbReference type="FunFam" id="2.60.40.2610:FF:000001">
    <property type="entry name" value="Outer membrane fimbrial usher protein"/>
    <property type="match status" value="1"/>
</dbReference>
<evidence type="ECO:0000256" key="8">
    <source>
        <dbReference type="ARBA" id="ARBA00023136"/>
    </source>
</evidence>
<evidence type="ECO:0000256" key="3">
    <source>
        <dbReference type="ARBA" id="ARBA00022448"/>
    </source>
</evidence>
<keyword evidence="3 10" id="KW-0813">Transport</keyword>
<proteinExistence type="inferred from homology"/>
<dbReference type="Proteomes" id="UP000005959">
    <property type="component" value="Unassembled WGS sequence"/>
</dbReference>
<gene>
    <name evidence="14" type="ORF">HMPREF0454_03830</name>
</gene>
<keyword evidence="9 10" id="KW-0998">Cell outer membrane</keyword>
<evidence type="ECO:0000256" key="11">
    <source>
        <dbReference type="SAM" id="MobiDB-lite"/>
    </source>
</evidence>
<comment type="caution">
    <text evidence="14">The sequence shown here is derived from an EMBL/GenBank/DDBJ whole genome shotgun (WGS) entry which is preliminary data.</text>
</comment>
<evidence type="ECO:0000313" key="14">
    <source>
        <dbReference type="EMBL" id="EHM39491.1"/>
    </source>
</evidence>
<dbReference type="RefSeq" id="WP_004095395.1">
    <property type="nucleotide sequence ID" value="NZ_JH417548.1"/>
</dbReference>
<dbReference type="AlphaFoldDB" id="G9YB51"/>
<evidence type="ECO:0000256" key="7">
    <source>
        <dbReference type="ARBA" id="ARBA00022729"/>
    </source>
</evidence>
<dbReference type="Gene3D" id="2.60.40.2610">
    <property type="entry name" value="Outer membrane usher protein FimD, plug domain"/>
    <property type="match status" value="1"/>
</dbReference>
<dbReference type="InterPro" id="IPR043142">
    <property type="entry name" value="PapC-like_C_sf"/>
</dbReference>
<dbReference type="GO" id="GO:0009297">
    <property type="term" value="P:pilus assembly"/>
    <property type="evidence" value="ECO:0007669"/>
    <property type="project" value="InterPro"/>
</dbReference>
<organism evidence="14 15">
    <name type="scientific">Hafnia alvei ATCC 51873</name>
    <dbReference type="NCBI Taxonomy" id="1002364"/>
    <lineage>
        <taxon>Bacteria</taxon>
        <taxon>Pseudomonadati</taxon>
        <taxon>Pseudomonadota</taxon>
        <taxon>Gammaproteobacteria</taxon>
        <taxon>Enterobacterales</taxon>
        <taxon>Hafniaceae</taxon>
        <taxon>Hafnia</taxon>
    </lineage>
</organism>
<dbReference type="Gene3D" id="2.60.40.3110">
    <property type="match status" value="1"/>
</dbReference>
<dbReference type="Pfam" id="PF13954">
    <property type="entry name" value="PapC_N"/>
    <property type="match status" value="1"/>
</dbReference>
<dbReference type="InterPro" id="IPR000015">
    <property type="entry name" value="Fimb_usher"/>
</dbReference>
<keyword evidence="4" id="KW-1134">Transmembrane beta strand</keyword>
<dbReference type="Pfam" id="PF00577">
    <property type="entry name" value="Usher"/>
    <property type="match status" value="1"/>
</dbReference>
<accession>G9YB51</accession>
<dbReference type="Gene3D" id="2.60.40.2070">
    <property type="match status" value="1"/>
</dbReference>
<evidence type="ECO:0000256" key="1">
    <source>
        <dbReference type="ARBA" id="ARBA00004571"/>
    </source>
</evidence>
<dbReference type="FunFam" id="2.60.40.3110:FF:000001">
    <property type="entry name" value="Putative fimbrial outer membrane usher"/>
    <property type="match status" value="1"/>
</dbReference>
<feature type="domain" description="PapC N-terminal" evidence="13">
    <location>
        <begin position="39"/>
        <end position="184"/>
    </location>
</feature>
<name>G9YB51_HAFAL</name>
<dbReference type="InterPro" id="IPR018030">
    <property type="entry name" value="Fimbrial_membr_usher_CS"/>
</dbReference>
<evidence type="ECO:0000256" key="4">
    <source>
        <dbReference type="ARBA" id="ARBA00022452"/>
    </source>
</evidence>